<dbReference type="EMBL" id="HBEC01040700">
    <property type="protein sequence ID" value="CAD8307013.1"/>
    <property type="molecule type" value="Transcribed_RNA"/>
</dbReference>
<evidence type="ECO:0008006" key="5">
    <source>
        <dbReference type="Google" id="ProtNLM"/>
    </source>
</evidence>
<feature type="region of interest" description="Disordered" evidence="1">
    <location>
        <begin position="75"/>
        <end position="146"/>
    </location>
</feature>
<evidence type="ECO:0000256" key="1">
    <source>
        <dbReference type="SAM" id="MobiDB-lite"/>
    </source>
</evidence>
<evidence type="ECO:0000256" key="2">
    <source>
        <dbReference type="SAM" id="SignalP"/>
    </source>
</evidence>
<reference evidence="3" key="1">
    <citation type="submission" date="2021-01" db="EMBL/GenBank/DDBJ databases">
        <authorList>
            <person name="Corre E."/>
            <person name="Pelletier E."/>
            <person name="Niang G."/>
            <person name="Scheremetjew M."/>
            <person name="Finn R."/>
            <person name="Kale V."/>
            <person name="Holt S."/>
            <person name="Cochrane G."/>
            <person name="Meng A."/>
            <person name="Brown T."/>
            <person name="Cohen L."/>
        </authorList>
    </citation>
    <scope>NUCLEOTIDE SEQUENCE</scope>
    <source>
        <strain evidence="3">CCMP219</strain>
    </source>
</reference>
<evidence type="ECO:0000313" key="4">
    <source>
        <dbReference type="EMBL" id="CAD8307015.1"/>
    </source>
</evidence>
<feature type="chain" id="PRO_5036191958" description="MATH domain-containing protein" evidence="2">
    <location>
        <begin position="22"/>
        <end position="146"/>
    </location>
</feature>
<name>A0A6U2J7X7_9CHLO</name>
<feature type="signal peptide" evidence="2">
    <location>
        <begin position="1"/>
        <end position="21"/>
    </location>
</feature>
<keyword evidence="2" id="KW-0732">Signal</keyword>
<organism evidence="3">
    <name type="scientific">Chlamydomonas euryale</name>
    <dbReference type="NCBI Taxonomy" id="1486919"/>
    <lineage>
        <taxon>Eukaryota</taxon>
        <taxon>Viridiplantae</taxon>
        <taxon>Chlorophyta</taxon>
        <taxon>core chlorophytes</taxon>
        <taxon>Chlorophyceae</taxon>
        <taxon>CS clade</taxon>
        <taxon>Chlamydomonadales</taxon>
        <taxon>Chlamydomonadaceae</taxon>
        <taxon>Chlamydomonas</taxon>
    </lineage>
</organism>
<dbReference type="EMBL" id="HBEC01040701">
    <property type="protein sequence ID" value="CAD8307015.1"/>
    <property type="molecule type" value="Transcribed_RNA"/>
</dbReference>
<proteinExistence type="predicted"/>
<gene>
    <name evidence="3" type="ORF">CEUR00632_LOCUS18909</name>
    <name evidence="4" type="ORF">CEUR00632_LOCUS18910</name>
</gene>
<accession>A0A6U2J7X7</accession>
<sequence>MSDKSLVASVVALIKLLKVTSEDEKANTTFKIQWKLKNSRASAATSLKSHIDPKFKAAWTINQVLDMIDLFFPDAPGTGKAPTDATQKEHNFDKNKASHTSSQPPCAAVPRVLQEPCRESQERDQGLKGVCQAGPEGQGAGPSMGQ</sequence>
<dbReference type="AlphaFoldDB" id="A0A6U2J7X7"/>
<evidence type="ECO:0000313" key="3">
    <source>
        <dbReference type="EMBL" id="CAD8307013.1"/>
    </source>
</evidence>
<feature type="compositionally biased region" description="Basic and acidic residues" evidence="1">
    <location>
        <begin position="86"/>
        <end position="96"/>
    </location>
</feature>
<feature type="compositionally biased region" description="Gly residues" evidence="1">
    <location>
        <begin position="136"/>
        <end position="146"/>
    </location>
</feature>
<feature type="compositionally biased region" description="Basic and acidic residues" evidence="1">
    <location>
        <begin position="116"/>
        <end position="126"/>
    </location>
</feature>
<protein>
    <recommendedName>
        <fullName evidence="5">MATH domain-containing protein</fullName>
    </recommendedName>
</protein>